<evidence type="ECO:0000313" key="1">
    <source>
        <dbReference type="EMBL" id="MBM7646403.1"/>
    </source>
</evidence>
<dbReference type="PANTHER" id="PTHR36849">
    <property type="entry name" value="CYTOPLASMIC PROTEIN-RELATED"/>
    <property type="match status" value="1"/>
</dbReference>
<dbReference type="EMBL" id="JAFBER010000020">
    <property type="protein sequence ID" value="MBM7646403.1"/>
    <property type="molecule type" value="Genomic_DNA"/>
</dbReference>
<dbReference type="PANTHER" id="PTHR36849:SF1">
    <property type="entry name" value="CYTOPLASMIC PROTEIN"/>
    <property type="match status" value="1"/>
</dbReference>
<name>A0ABS2Q2G1_9BACL</name>
<dbReference type="Pfam" id="PF22752">
    <property type="entry name" value="DUF488-N3i"/>
    <property type="match status" value="1"/>
</dbReference>
<dbReference type="RefSeq" id="WP_338056097.1">
    <property type="nucleotide sequence ID" value="NZ_JAFBER010000020.1"/>
</dbReference>
<gene>
    <name evidence="1" type="ORF">JOD45_002631</name>
</gene>
<comment type="caution">
    <text evidence="1">The sequence shown here is derived from an EMBL/GenBank/DDBJ whole genome shotgun (WGS) entry which is preliminary data.</text>
</comment>
<organism evidence="1 2">
    <name type="scientific">Scopulibacillus daqui</name>
    <dbReference type="NCBI Taxonomy" id="1469162"/>
    <lineage>
        <taxon>Bacteria</taxon>
        <taxon>Bacillati</taxon>
        <taxon>Bacillota</taxon>
        <taxon>Bacilli</taxon>
        <taxon>Bacillales</taxon>
        <taxon>Sporolactobacillaceae</taxon>
        <taxon>Scopulibacillus</taxon>
    </lineage>
</organism>
<dbReference type="Proteomes" id="UP000808914">
    <property type="component" value="Unassembled WGS sequence"/>
</dbReference>
<proteinExistence type="predicted"/>
<reference evidence="1 2" key="1">
    <citation type="submission" date="2021-01" db="EMBL/GenBank/DDBJ databases">
        <title>Genomic Encyclopedia of Type Strains, Phase IV (KMG-IV): sequencing the most valuable type-strain genomes for metagenomic binning, comparative biology and taxonomic classification.</title>
        <authorList>
            <person name="Goeker M."/>
        </authorList>
    </citation>
    <scope>NUCLEOTIDE SEQUENCE [LARGE SCALE GENOMIC DNA]</scope>
    <source>
        <strain evidence="1 2">DSM 28236</strain>
    </source>
</reference>
<protein>
    <submittedName>
        <fullName evidence="1">Uncharacterized protein YeaO (DUF488 family)</fullName>
    </submittedName>
</protein>
<keyword evidence="2" id="KW-1185">Reference proteome</keyword>
<sequence>MSELKMKRIFEKAEAEDGFRILVDRLWPRGVKKESAHIDLWLKDIAPSPDLRKWFAHDKDKFAAFKARYIEELETEPEKQKAVEQVKERLENGVVTLVYAAKDEMHNHVKVLKEYIER</sequence>
<evidence type="ECO:0000313" key="2">
    <source>
        <dbReference type="Proteomes" id="UP000808914"/>
    </source>
</evidence>
<dbReference type="InterPro" id="IPR052552">
    <property type="entry name" value="YeaO-like"/>
</dbReference>
<accession>A0ABS2Q2G1</accession>